<proteinExistence type="predicted"/>
<comment type="caution">
    <text evidence="1">The sequence shown here is derived from an EMBL/GenBank/DDBJ whole genome shotgun (WGS) entry which is preliminary data.</text>
</comment>
<gene>
    <name evidence="1" type="ORF">HHL21_16825</name>
</gene>
<dbReference type="RefSeq" id="WP_169467967.1">
    <property type="nucleotide sequence ID" value="NZ_JABBGG010000010.1"/>
</dbReference>
<sequence>MYIPAKYGEARTDVLHGLIASHPLGLVVTHGADGLSADHIPFEVSAPATEAPFGILRAHVARANPLWRRDGMQVMAVFQGDSRYVSPSEFEEKALTGRVVPTWDYAVVHAHGSLRAVDDPEWLAALLARLTGRHEAGQSAPWAVSDAPPDYLAKLMAAIVGIEIRIDRMEGKWKIKPPRPTP</sequence>
<dbReference type="PANTHER" id="PTHR35802:SF1">
    <property type="entry name" value="PROTEASE SYNTHASE AND SPORULATION PROTEIN PAI 2"/>
    <property type="match status" value="1"/>
</dbReference>
<evidence type="ECO:0000313" key="2">
    <source>
        <dbReference type="Proteomes" id="UP000583752"/>
    </source>
</evidence>
<dbReference type="Pfam" id="PF04299">
    <property type="entry name" value="FMN_bind_2"/>
    <property type="match status" value="1"/>
</dbReference>
<organism evidence="1 2">
    <name type="scientific">Massilia polaris</name>
    <dbReference type="NCBI Taxonomy" id="2728846"/>
    <lineage>
        <taxon>Bacteria</taxon>
        <taxon>Pseudomonadati</taxon>
        <taxon>Pseudomonadota</taxon>
        <taxon>Betaproteobacteria</taxon>
        <taxon>Burkholderiales</taxon>
        <taxon>Oxalobacteraceae</taxon>
        <taxon>Telluria group</taxon>
        <taxon>Massilia</taxon>
    </lineage>
</organism>
<dbReference type="AlphaFoldDB" id="A0A848HN75"/>
<dbReference type="InterPro" id="IPR012349">
    <property type="entry name" value="Split_barrel_FMN-bd"/>
</dbReference>
<keyword evidence="2" id="KW-1185">Reference proteome</keyword>
<name>A0A848HN75_9BURK</name>
<reference evidence="1 2" key="1">
    <citation type="submission" date="2020-04" db="EMBL/GenBank/DDBJ databases">
        <title>Massilia sp. RP-1-19 isolated from soil.</title>
        <authorList>
            <person name="Dahal R.H."/>
        </authorList>
    </citation>
    <scope>NUCLEOTIDE SEQUENCE [LARGE SCALE GENOMIC DNA]</scope>
    <source>
        <strain evidence="1 2">RP-1-19</strain>
    </source>
</reference>
<protein>
    <submittedName>
        <fullName evidence="1">FMN-binding negative transcriptional regulator</fullName>
    </submittedName>
</protein>
<dbReference type="PIRSF" id="PIRSF010372">
    <property type="entry name" value="PaiB"/>
    <property type="match status" value="1"/>
</dbReference>
<dbReference type="Gene3D" id="2.30.110.10">
    <property type="entry name" value="Electron Transport, Fmn-binding Protein, Chain A"/>
    <property type="match status" value="1"/>
</dbReference>
<dbReference type="Proteomes" id="UP000583752">
    <property type="component" value="Unassembled WGS sequence"/>
</dbReference>
<evidence type="ECO:0000313" key="1">
    <source>
        <dbReference type="EMBL" id="NML62712.1"/>
    </source>
</evidence>
<dbReference type="EMBL" id="JABBGG010000010">
    <property type="protein sequence ID" value="NML62712.1"/>
    <property type="molecule type" value="Genomic_DNA"/>
</dbReference>
<dbReference type="PANTHER" id="PTHR35802">
    <property type="entry name" value="PROTEASE SYNTHASE AND SPORULATION PROTEIN PAI 2"/>
    <property type="match status" value="1"/>
</dbReference>
<dbReference type="InterPro" id="IPR007396">
    <property type="entry name" value="TR_PAI2-type"/>
</dbReference>
<accession>A0A848HN75</accession>
<dbReference type="SUPFAM" id="SSF50475">
    <property type="entry name" value="FMN-binding split barrel"/>
    <property type="match status" value="1"/>
</dbReference>